<protein>
    <submittedName>
        <fullName evidence="1">Uncharacterized protein</fullName>
    </submittedName>
</protein>
<dbReference type="Proteomes" id="UP000076863">
    <property type="component" value="Unassembled WGS sequence"/>
</dbReference>
<comment type="caution">
    <text evidence="1">The sequence shown here is derived from an EMBL/GenBank/DDBJ whole genome shotgun (WGS) entry which is preliminary data.</text>
</comment>
<organism evidence="1 2">
    <name type="scientific">Beauveria brongniartii RCEF 3172</name>
    <dbReference type="NCBI Taxonomy" id="1081107"/>
    <lineage>
        <taxon>Eukaryota</taxon>
        <taxon>Fungi</taxon>
        <taxon>Dikarya</taxon>
        <taxon>Ascomycota</taxon>
        <taxon>Pezizomycotina</taxon>
        <taxon>Sordariomycetes</taxon>
        <taxon>Hypocreomycetidae</taxon>
        <taxon>Hypocreales</taxon>
        <taxon>Cordycipitaceae</taxon>
        <taxon>Beauveria</taxon>
        <taxon>Beauveria brongniartii</taxon>
    </lineage>
</organism>
<keyword evidence="2" id="KW-1185">Reference proteome</keyword>
<reference evidence="1 2" key="1">
    <citation type="journal article" date="2016" name="Genome Biol. Evol.">
        <title>Divergent and convergent evolution of fungal pathogenicity.</title>
        <authorList>
            <person name="Shang Y."/>
            <person name="Xiao G."/>
            <person name="Zheng P."/>
            <person name="Cen K."/>
            <person name="Zhan S."/>
            <person name="Wang C."/>
        </authorList>
    </citation>
    <scope>NUCLEOTIDE SEQUENCE [LARGE SCALE GENOMIC DNA]</scope>
    <source>
        <strain evidence="1 2">RCEF 3172</strain>
    </source>
</reference>
<dbReference type="AlphaFoldDB" id="A0A162M8X3"/>
<name>A0A162M8X3_9HYPO</name>
<accession>A0A162M8X3</accession>
<sequence length="313" mass="34024">MVTLLKRQPAEVVIDRRYSQTSITPSLPEYDLGHYAQLQSLSTAVSQSESSSLPDYDALDTSPSACSGASAVTSFHNANAFQIETAGHPLFYLPLPPKAVPIPVYRVEADGAVGEVVYESLRNKRSSGNCALVRAGHGVSEAPVCSTTYRFGPGKSPQMHLHGRLDPNEVYQVQSKGLTTRAQSIRTHLGTFEWRYASRADRKALGANSLLLFERVTTVTLVIGKQEERRAILGMFIRNSELRTEGTRRCTAGNGGRLLLNLTEWSDSKVEHEQMEILAISSCIVMLKKEVDRRRVQQIMAMSGGGGGGGGGG</sequence>
<proteinExistence type="predicted"/>
<evidence type="ECO:0000313" key="1">
    <source>
        <dbReference type="EMBL" id="OAA52680.1"/>
    </source>
</evidence>
<gene>
    <name evidence="1" type="ORF">BBO_00521</name>
</gene>
<dbReference type="EMBL" id="AZHA01000001">
    <property type="protein sequence ID" value="OAA52680.1"/>
    <property type="molecule type" value="Genomic_DNA"/>
</dbReference>
<dbReference type="OrthoDB" id="5325862at2759"/>
<evidence type="ECO:0000313" key="2">
    <source>
        <dbReference type="Proteomes" id="UP000076863"/>
    </source>
</evidence>